<dbReference type="eggNOG" id="COG1975">
    <property type="taxonomic scope" value="Bacteria"/>
</dbReference>
<dbReference type="InterPro" id="IPR003777">
    <property type="entry name" value="XdhC_CoxI"/>
</dbReference>
<dbReference type="EMBL" id="CP003273">
    <property type="protein sequence ID" value="AGK99862.1"/>
    <property type="molecule type" value="Genomic_DNA"/>
</dbReference>
<dbReference type="InterPro" id="IPR036291">
    <property type="entry name" value="NAD(P)-bd_dom_sf"/>
</dbReference>
<keyword evidence="4" id="KW-1185">Reference proteome</keyword>
<dbReference type="Pfam" id="PF02625">
    <property type="entry name" value="XdhC_CoxI"/>
    <property type="match status" value="1"/>
</dbReference>
<organism evidence="3 4">
    <name type="scientific">Desulfoscipio gibsoniae DSM 7213</name>
    <dbReference type="NCBI Taxonomy" id="767817"/>
    <lineage>
        <taxon>Bacteria</taxon>
        <taxon>Bacillati</taxon>
        <taxon>Bacillota</taxon>
        <taxon>Clostridia</taxon>
        <taxon>Eubacteriales</taxon>
        <taxon>Desulfallaceae</taxon>
        <taxon>Desulfoscipio</taxon>
    </lineage>
</organism>
<evidence type="ECO:0000259" key="2">
    <source>
        <dbReference type="Pfam" id="PF13478"/>
    </source>
</evidence>
<dbReference type="HOGENOM" id="CLU_041115_4_1_9"/>
<evidence type="ECO:0000259" key="1">
    <source>
        <dbReference type="Pfam" id="PF02625"/>
    </source>
</evidence>
<dbReference type="KEGG" id="dgi:Desgi_0277"/>
<evidence type="ECO:0000313" key="4">
    <source>
        <dbReference type="Proteomes" id="UP000013520"/>
    </source>
</evidence>
<dbReference type="InterPro" id="IPR027051">
    <property type="entry name" value="XdhC_Rossmann_dom"/>
</dbReference>
<dbReference type="AlphaFoldDB" id="R4K9M0"/>
<evidence type="ECO:0000313" key="3">
    <source>
        <dbReference type="EMBL" id="AGK99862.1"/>
    </source>
</evidence>
<sequence length="349" mass="38034">MVKIFQDVLRLLEQGESFVLATILANYGSTPRTAGSKMIIRRDGSIIGTIGGGLVEAKVIELAARVMTEGKALVKEFNLNKKITDKMDMICGGHLRVLLDYMSADRVDLLDIYRSLGDAMTARRRAVLISPVPDGEVDAPAGRQCLVVAERQPVGTFSPQPAEMDELLRVAESRYPQVVTLGDRSFLVEQISSYGTVYIFGAGHVSLQVARLAKTVDFSVVVLDDRPEFANRKRFPDADRVVVLPTLAADLADLGVDEDSYVVIVTRGHAHDKTVLARALRSKACYIGMIGSKTKRDAIYNALENEGYDSAELALVHSPIGLAIGAQTPEEIAVSIVGELIKFRAERMS</sequence>
<dbReference type="RefSeq" id="WP_006522950.1">
    <property type="nucleotide sequence ID" value="NC_021184.1"/>
</dbReference>
<dbReference type="SUPFAM" id="SSF51735">
    <property type="entry name" value="NAD(P)-binding Rossmann-fold domains"/>
    <property type="match status" value="1"/>
</dbReference>
<dbReference type="OrthoDB" id="9773039at2"/>
<dbReference type="PANTHER" id="PTHR30388:SF6">
    <property type="entry name" value="XANTHINE DEHYDROGENASE SUBUNIT A-RELATED"/>
    <property type="match status" value="1"/>
</dbReference>
<feature type="domain" description="XdhC Rossmann" evidence="2">
    <location>
        <begin position="197"/>
        <end position="340"/>
    </location>
</feature>
<protein>
    <submittedName>
        <fullName evidence="3">Xanthine and CO dehydrogenases maturation factor, XdhC/CoxF family</fullName>
    </submittedName>
</protein>
<dbReference type="Gene3D" id="3.40.50.720">
    <property type="entry name" value="NAD(P)-binding Rossmann-like Domain"/>
    <property type="match status" value="1"/>
</dbReference>
<gene>
    <name evidence="3" type="ORF">Desgi_0277</name>
</gene>
<dbReference type="STRING" id="767817.Desgi_0277"/>
<dbReference type="PANTHER" id="PTHR30388">
    <property type="entry name" value="ALDEHYDE OXIDOREDUCTASE MOLYBDENUM COFACTOR ASSEMBLY PROTEIN"/>
    <property type="match status" value="1"/>
</dbReference>
<feature type="domain" description="XdhC- CoxI" evidence="1">
    <location>
        <begin position="11"/>
        <end position="75"/>
    </location>
</feature>
<dbReference type="Pfam" id="PF13478">
    <property type="entry name" value="XdhC_C"/>
    <property type="match status" value="1"/>
</dbReference>
<accession>R4K9M0</accession>
<proteinExistence type="predicted"/>
<reference evidence="3 4" key="1">
    <citation type="submission" date="2012-01" db="EMBL/GenBank/DDBJ databases">
        <title>Complete sequence of Desulfotomaculum gibsoniae DSM 7213.</title>
        <authorList>
            <consortium name="US DOE Joint Genome Institute"/>
            <person name="Lucas S."/>
            <person name="Han J."/>
            <person name="Lapidus A."/>
            <person name="Cheng J.-F."/>
            <person name="Goodwin L."/>
            <person name="Pitluck S."/>
            <person name="Peters L."/>
            <person name="Ovchinnikova G."/>
            <person name="Teshima H."/>
            <person name="Detter J.C."/>
            <person name="Han C."/>
            <person name="Tapia R."/>
            <person name="Land M."/>
            <person name="Hauser L."/>
            <person name="Kyrpides N."/>
            <person name="Ivanova N."/>
            <person name="Pagani I."/>
            <person name="Parshina S."/>
            <person name="Plugge C."/>
            <person name="Muyzer G."/>
            <person name="Kuever J."/>
            <person name="Ivanova A."/>
            <person name="Nazina T."/>
            <person name="Klenk H.-P."/>
            <person name="Brambilla E."/>
            <person name="Spring S."/>
            <person name="Stams A.F."/>
            <person name="Woyke T."/>
        </authorList>
    </citation>
    <scope>NUCLEOTIDE SEQUENCE [LARGE SCALE GENOMIC DNA]</scope>
    <source>
        <strain evidence="3 4">DSM 7213</strain>
    </source>
</reference>
<dbReference type="NCBIfam" id="NF045664">
    <property type="entry name" value="XdhC_rel_AOR"/>
    <property type="match status" value="1"/>
</dbReference>
<name>R4K9M0_9FIRM</name>
<dbReference type="Proteomes" id="UP000013520">
    <property type="component" value="Chromosome"/>
</dbReference>
<dbReference type="InterPro" id="IPR052698">
    <property type="entry name" value="MoCofactor_Util/Proc"/>
</dbReference>